<dbReference type="GO" id="GO:0004347">
    <property type="term" value="F:glucose-6-phosphate isomerase activity"/>
    <property type="evidence" value="ECO:0007669"/>
    <property type="project" value="UniProtKB-EC"/>
</dbReference>
<gene>
    <name evidence="6" type="ORF">THC_1017</name>
</gene>
<dbReference type="RefSeq" id="WP_068514262.1">
    <property type="nucleotide sequence ID" value="NZ_AP014945.1"/>
</dbReference>
<reference evidence="7" key="2">
    <citation type="journal article" date="2016" name="Int. J. Syst. Evol. Microbiol.">
        <title>Caldimicrobium thiodismutans sp. nov., a sulfur-disproportionating bacterium isolated from a hot spring.</title>
        <authorList>
            <person name="Kojima H."/>
            <person name="Umezawa K."/>
            <person name="Fukui M."/>
        </authorList>
    </citation>
    <scope>NUCLEOTIDE SEQUENCE [LARGE SCALE GENOMIC DNA]</scope>
    <source>
        <strain evidence="7">TF1</strain>
    </source>
</reference>
<dbReference type="PATRIC" id="fig|1653476.3.peg.1064"/>
<comment type="similarity">
    <text evidence="4">Belongs to the GPI family.</text>
</comment>
<organism evidence="6 7">
    <name type="scientific">Caldimicrobium thiodismutans</name>
    <dbReference type="NCBI Taxonomy" id="1653476"/>
    <lineage>
        <taxon>Bacteria</taxon>
        <taxon>Pseudomonadati</taxon>
        <taxon>Thermodesulfobacteriota</taxon>
        <taxon>Thermodesulfobacteria</taxon>
        <taxon>Thermodesulfobacteriales</taxon>
        <taxon>Thermodesulfobacteriaceae</taxon>
        <taxon>Caldimicrobium</taxon>
    </lineage>
</organism>
<dbReference type="Gene3D" id="3.40.50.10490">
    <property type="entry name" value="Glucose-6-phosphate isomerase like protein, domain 1"/>
    <property type="match status" value="2"/>
</dbReference>
<comment type="pathway">
    <text evidence="4">Carbohydrate degradation; glycolysis; D-glyceraldehyde 3-phosphate and glycerone phosphate from D-glucose: step 2/4.</text>
</comment>
<dbReference type="EC" id="5.3.1.9" evidence="4"/>
<dbReference type="UniPathway" id="UPA00109">
    <property type="reaction ID" value="UER00181"/>
</dbReference>
<evidence type="ECO:0000256" key="5">
    <source>
        <dbReference type="SAM" id="Phobius"/>
    </source>
</evidence>
<evidence type="ECO:0000313" key="6">
    <source>
        <dbReference type="EMBL" id="BAU23401.1"/>
    </source>
</evidence>
<reference evidence="6 7" key="1">
    <citation type="journal article" date="2016" name="Int. J. Syst. Evol. Microbiol.">
        <title>Caldimicrobium thiodismutans sp. nov., a sulfur-disproportionating bacterium isolated from a hot spring, and emended description of the genus Caldimicrobium.</title>
        <authorList>
            <person name="Kojima H."/>
            <person name="Umezawa K."/>
            <person name="Fukui M."/>
        </authorList>
    </citation>
    <scope>NUCLEOTIDE SEQUENCE [LARGE SCALE GENOMIC DNA]</scope>
    <source>
        <strain evidence="6 7">TF1</strain>
    </source>
</reference>
<dbReference type="GO" id="GO:0097367">
    <property type="term" value="F:carbohydrate derivative binding"/>
    <property type="evidence" value="ECO:0007669"/>
    <property type="project" value="InterPro"/>
</dbReference>
<keyword evidence="5" id="KW-0472">Membrane</keyword>
<dbReference type="SUPFAM" id="SSF53697">
    <property type="entry name" value="SIS domain"/>
    <property type="match status" value="1"/>
</dbReference>
<dbReference type="Pfam" id="PF00342">
    <property type="entry name" value="PGI"/>
    <property type="match status" value="1"/>
</dbReference>
<evidence type="ECO:0000256" key="3">
    <source>
        <dbReference type="ARBA" id="ARBA00023235"/>
    </source>
</evidence>
<evidence type="ECO:0000256" key="4">
    <source>
        <dbReference type="RuleBase" id="RU000612"/>
    </source>
</evidence>
<name>A0A0U5B053_9BACT</name>
<dbReference type="PRINTS" id="PR00662">
    <property type="entry name" value="G6PISOMERASE"/>
</dbReference>
<dbReference type="InterPro" id="IPR001672">
    <property type="entry name" value="G6P_Isomerase"/>
</dbReference>
<dbReference type="GO" id="GO:0006094">
    <property type="term" value="P:gluconeogenesis"/>
    <property type="evidence" value="ECO:0007669"/>
    <property type="project" value="UniProtKB-KW"/>
</dbReference>
<keyword evidence="3 4" id="KW-0413">Isomerase</keyword>
<dbReference type="EMBL" id="AP014945">
    <property type="protein sequence ID" value="BAU23401.1"/>
    <property type="molecule type" value="Genomic_DNA"/>
</dbReference>
<dbReference type="GO" id="GO:0051156">
    <property type="term" value="P:glucose 6-phosphate metabolic process"/>
    <property type="evidence" value="ECO:0007669"/>
    <property type="project" value="TreeGrafter"/>
</dbReference>
<dbReference type="GO" id="GO:0005829">
    <property type="term" value="C:cytosol"/>
    <property type="evidence" value="ECO:0007669"/>
    <property type="project" value="TreeGrafter"/>
</dbReference>
<dbReference type="Proteomes" id="UP000068196">
    <property type="component" value="Chromosome"/>
</dbReference>
<keyword evidence="5" id="KW-0812">Transmembrane</keyword>
<keyword evidence="7" id="KW-1185">Reference proteome</keyword>
<evidence type="ECO:0000256" key="1">
    <source>
        <dbReference type="ARBA" id="ARBA00022432"/>
    </source>
</evidence>
<accession>A0A0U5B053</accession>
<proteinExistence type="inferred from homology"/>
<dbReference type="PROSITE" id="PS51463">
    <property type="entry name" value="P_GLUCOSE_ISOMERASE_3"/>
    <property type="match status" value="1"/>
</dbReference>
<dbReference type="STRING" id="1653476.THC_1017"/>
<evidence type="ECO:0000313" key="7">
    <source>
        <dbReference type="Proteomes" id="UP000068196"/>
    </source>
</evidence>
<evidence type="ECO:0000256" key="2">
    <source>
        <dbReference type="ARBA" id="ARBA00023152"/>
    </source>
</evidence>
<dbReference type="KEGG" id="cthi:THC_1017"/>
<comment type="catalytic activity">
    <reaction evidence="4">
        <text>alpha-D-glucose 6-phosphate = beta-D-fructose 6-phosphate</text>
        <dbReference type="Rhea" id="RHEA:11816"/>
        <dbReference type="ChEBI" id="CHEBI:57634"/>
        <dbReference type="ChEBI" id="CHEBI:58225"/>
        <dbReference type="EC" id="5.3.1.9"/>
    </reaction>
</comment>
<dbReference type="AlphaFoldDB" id="A0A0U5B053"/>
<dbReference type="InterPro" id="IPR046348">
    <property type="entry name" value="SIS_dom_sf"/>
</dbReference>
<dbReference type="PANTHER" id="PTHR11469">
    <property type="entry name" value="GLUCOSE-6-PHOSPHATE ISOMERASE"/>
    <property type="match status" value="1"/>
</dbReference>
<dbReference type="OrthoDB" id="140919at2"/>
<protein>
    <recommendedName>
        <fullName evidence="4">Glucose-6-phosphate isomerase</fullName>
        <ecNumber evidence="4">5.3.1.9</ecNumber>
    </recommendedName>
</protein>
<sequence length="572" mass="65740">MRADIPKVVKVYGDFGIIKRPSKLSEEEKEKILQRLFQKDAELFTLDPDVKKKIQERLDWVEGYKYIEPKLKELKTLAEEIRREYQFVLWCGMGGSGLFPLVISQIFTPAEGFPELKVLDTNDPFHIQEAERLPLEKTLFVIVSKSGTTLETLSHFKYFWEKVKANNSEPGKQFIALTDPGSPLEGLALERGFRKIVHHPPYVGGRYAALTEIGFLASALMGLDLAKALHYAKEMYSACEPGIPWNYNLATTLAEFITESYILGQDKLTFIVDPLLKPFALWLEQLIAESLGKNYAGLIPVVGESPGASTVYSSDRCFIYLTLRGRERLYHRLISDLKEGGFRIKQIVLEDRYEVFGEAYRFMLATALTGYFIGVNPFDEPDVVLSKTKTRELLEKFKKEGDFGLELYVDSDTGLGFYYEKTLSVEYPKLSALFKKFFSDFAPWIYVGFLAYLSYDPEIEDIIRDIRTFVREKKNCATLFGYGPRYLHSTGQLFKGGPPLARFIIFTRRGRIDSQIIPEEGYTFWDQQFAQAYGDFRALVEREKPVLLIHLFNDPKEDLRLVFELIKKALTF</sequence>
<keyword evidence="5" id="KW-1133">Transmembrane helix</keyword>
<keyword evidence="2 4" id="KW-0324">Glycolysis</keyword>
<dbReference type="GO" id="GO:0006096">
    <property type="term" value="P:glycolytic process"/>
    <property type="evidence" value="ECO:0007669"/>
    <property type="project" value="UniProtKB-UniPathway"/>
</dbReference>
<dbReference type="GO" id="GO:0048029">
    <property type="term" value="F:monosaccharide binding"/>
    <property type="evidence" value="ECO:0007669"/>
    <property type="project" value="TreeGrafter"/>
</dbReference>
<feature type="transmembrane region" description="Helical" evidence="5">
    <location>
        <begin position="87"/>
        <end position="107"/>
    </location>
</feature>
<keyword evidence="1 4" id="KW-0312">Gluconeogenesis</keyword>
<dbReference type="PANTHER" id="PTHR11469:SF1">
    <property type="entry name" value="GLUCOSE-6-PHOSPHATE ISOMERASE"/>
    <property type="match status" value="1"/>
</dbReference>